<reference evidence="1 2" key="1">
    <citation type="submission" date="2014-02" db="EMBL/GenBank/DDBJ databases">
        <title>Single nucleus genome sequencing reveals high similarity among nuclei of an endomycorrhizal fungus.</title>
        <authorList>
            <person name="Lin K."/>
            <person name="Geurts R."/>
            <person name="Zhang Z."/>
            <person name="Limpens E."/>
            <person name="Saunders D.G."/>
            <person name="Mu D."/>
            <person name="Pang E."/>
            <person name="Cao H."/>
            <person name="Cha H."/>
            <person name="Lin T."/>
            <person name="Zhou Q."/>
            <person name="Shang Y."/>
            <person name="Li Y."/>
            <person name="Ivanov S."/>
            <person name="Sharma T."/>
            <person name="Velzen R.V."/>
            <person name="Ruijter N.D."/>
            <person name="Aanen D.K."/>
            <person name="Win J."/>
            <person name="Kamoun S."/>
            <person name="Bisseling T."/>
            <person name="Huang S."/>
        </authorList>
    </citation>
    <scope>NUCLEOTIDE SEQUENCE [LARGE SCALE GENOMIC DNA]</scope>
    <source>
        <strain evidence="2">DAOM197198w</strain>
    </source>
</reference>
<comment type="caution">
    <text evidence="1">The sequence shown here is derived from an EMBL/GenBank/DDBJ whole genome shotgun (WGS) entry which is preliminary data.</text>
</comment>
<proteinExistence type="predicted"/>
<evidence type="ECO:0000313" key="1">
    <source>
        <dbReference type="EMBL" id="EXX65262.1"/>
    </source>
</evidence>
<keyword evidence="2" id="KW-1185">Reference proteome</keyword>
<dbReference type="EMBL" id="JEMT01022420">
    <property type="protein sequence ID" value="EXX65262.1"/>
    <property type="molecule type" value="Genomic_DNA"/>
</dbReference>
<accession>A0A015J6U4</accession>
<dbReference type="OrthoDB" id="2305733at2759"/>
<gene>
    <name evidence="1" type="ORF">RirG_134890</name>
</gene>
<dbReference type="AlphaFoldDB" id="A0A015J6U4"/>
<dbReference type="Proteomes" id="UP000022910">
    <property type="component" value="Unassembled WGS sequence"/>
</dbReference>
<sequence length="290" mass="34011">MSFFYGVDVDDEQQRIFVLDICTEILSSSTDTYNCFDISKYKGLYIDKLLKLVFQSNDVNAHLLHHSLVRVDFNENTLANVLKICKVWFQPYVRNLKRTDREKRREWDQNKNIYHPEEKMKNYLINNIDKIFPGFNYLVDFEWCVNEDYLHYGIGDLIFGSDYGVYIVIETKWLNTNTGKTAQVSRNIARNKVKYQSITYKKYAQEKFALKVIGASVTNDEENAIQFVDNQDERIASIIKYYHSEWGTFKTILYYVIIFPIKLVVTVIGVIIFSAIITVLIGSIMKNTIK</sequence>
<evidence type="ECO:0000313" key="2">
    <source>
        <dbReference type="Proteomes" id="UP000022910"/>
    </source>
</evidence>
<dbReference type="HOGENOM" id="CLU_1019942_0_0_1"/>
<protein>
    <submittedName>
        <fullName evidence="1">Uncharacterized protein</fullName>
    </submittedName>
</protein>
<organism evidence="1 2">
    <name type="scientific">Rhizophagus irregularis (strain DAOM 197198w)</name>
    <name type="common">Glomus intraradices</name>
    <dbReference type="NCBI Taxonomy" id="1432141"/>
    <lineage>
        <taxon>Eukaryota</taxon>
        <taxon>Fungi</taxon>
        <taxon>Fungi incertae sedis</taxon>
        <taxon>Mucoromycota</taxon>
        <taxon>Glomeromycotina</taxon>
        <taxon>Glomeromycetes</taxon>
        <taxon>Glomerales</taxon>
        <taxon>Glomeraceae</taxon>
        <taxon>Rhizophagus</taxon>
    </lineage>
</organism>
<name>A0A015J6U4_RHIIW</name>